<dbReference type="AlphaFoldDB" id="E1X3B2"/>
<feature type="signal peptide" evidence="1">
    <location>
        <begin position="1"/>
        <end position="19"/>
    </location>
</feature>
<dbReference type="Gene3D" id="3.30.60.30">
    <property type="match status" value="1"/>
</dbReference>
<keyword evidence="1" id="KW-0732">Signal</keyword>
<evidence type="ECO:0000256" key="1">
    <source>
        <dbReference type="SAM" id="SignalP"/>
    </source>
</evidence>
<gene>
    <name evidence="2" type="ordered locus">BMS_0279</name>
</gene>
<dbReference type="EMBL" id="FQ312005">
    <property type="protein sequence ID" value="CBW25207.1"/>
    <property type="molecule type" value="Genomic_DNA"/>
</dbReference>
<keyword evidence="3" id="KW-1185">Reference proteome</keyword>
<dbReference type="PATRIC" id="fig|862908.3.peg.269"/>
<dbReference type="KEGG" id="bmx:BMS_0279"/>
<dbReference type="Proteomes" id="UP000008963">
    <property type="component" value="Chromosome"/>
</dbReference>
<name>E1X3B2_HALMS</name>
<dbReference type="RefSeq" id="WP_014242996.1">
    <property type="nucleotide sequence ID" value="NC_016620.1"/>
</dbReference>
<dbReference type="HOGENOM" id="CLU_1935103_0_0_7"/>
<feature type="chain" id="PRO_5003154467" evidence="1">
    <location>
        <begin position="20"/>
        <end position="130"/>
    </location>
</feature>
<evidence type="ECO:0000313" key="3">
    <source>
        <dbReference type="Proteomes" id="UP000008963"/>
    </source>
</evidence>
<accession>E1X3B2</accession>
<protein>
    <submittedName>
        <fullName evidence="2">Exported protein</fullName>
    </submittedName>
</protein>
<evidence type="ECO:0000313" key="2">
    <source>
        <dbReference type="EMBL" id="CBW25207.1"/>
    </source>
</evidence>
<reference evidence="3" key="1">
    <citation type="journal article" date="2013" name="ISME J.">
        <title>A small predatory core genome in the divergent marine Bacteriovorax marinus SJ and the terrestrial Bdellovibrio bacteriovorus.</title>
        <authorList>
            <person name="Crossman L.C."/>
            <person name="Chen H."/>
            <person name="Cerdeno-Tarraga A.M."/>
            <person name="Brooks K."/>
            <person name="Quail M.A."/>
            <person name="Pineiro S.A."/>
            <person name="Hobley L."/>
            <person name="Sockett R.E."/>
            <person name="Bentley S.D."/>
            <person name="Parkhill J."/>
            <person name="Williams H.N."/>
            <person name="Stine O.C."/>
        </authorList>
    </citation>
    <scope>NUCLEOTIDE SEQUENCE [LARGE SCALE GENOMIC DNA]</scope>
    <source>
        <strain evidence="3">ATCC BAA-682 / DSM 15412 / SJ</strain>
    </source>
</reference>
<sequence length="130" mass="14360">MKTILSTVILLLSFNNANANLAFQVEGTLSSDQRTLTTDEVTLKVSENVSKQAACEEGIFTVVRNNWGASEDVTLLSVDQCFDGPTFCYEIYRPECGMKNGKAKVYTNDCELEKDKATPVDKSLCEGLEF</sequence>
<organism evidence="2 3">
    <name type="scientific">Halobacteriovorax marinus (strain ATCC BAA-682 / DSM 15412 / SJ)</name>
    <name type="common">Bacteriovorax marinus</name>
    <dbReference type="NCBI Taxonomy" id="862908"/>
    <lineage>
        <taxon>Bacteria</taxon>
        <taxon>Pseudomonadati</taxon>
        <taxon>Bdellovibrionota</taxon>
        <taxon>Bacteriovoracia</taxon>
        <taxon>Bacteriovoracales</taxon>
        <taxon>Halobacteriovoraceae</taxon>
        <taxon>Halobacteriovorax</taxon>
    </lineage>
</organism>
<dbReference type="STRING" id="862908.BMS_0279"/>
<proteinExistence type="predicted"/>
<dbReference type="OrthoDB" id="5293789at2"/>